<dbReference type="InterPro" id="IPR046226">
    <property type="entry name" value="DUF6259"/>
</dbReference>
<protein>
    <recommendedName>
        <fullName evidence="1">DUF6259 domain-containing protein</fullName>
    </recommendedName>
</protein>
<gene>
    <name evidence="2" type="ORF">IAA66_04905</name>
</gene>
<proteinExistence type="predicted"/>
<dbReference type="EMBL" id="DVFI01000076">
    <property type="protein sequence ID" value="HIQ62912.1"/>
    <property type="molecule type" value="Genomic_DNA"/>
</dbReference>
<evidence type="ECO:0000259" key="1">
    <source>
        <dbReference type="Pfam" id="PF19773"/>
    </source>
</evidence>
<comment type="caution">
    <text evidence="2">The sequence shown here is derived from an EMBL/GenBank/DDBJ whole genome shotgun (WGS) entry which is preliminary data.</text>
</comment>
<dbReference type="InterPro" id="IPR017853">
    <property type="entry name" value="GH"/>
</dbReference>
<accession>A0A9D0YVM1</accession>
<evidence type="ECO:0000313" key="2">
    <source>
        <dbReference type="EMBL" id="HIQ62912.1"/>
    </source>
</evidence>
<reference evidence="2" key="2">
    <citation type="journal article" date="2021" name="PeerJ">
        <title>Extensive microbial diversity within the chicken gut microbiome revealed by metagenomics and culture.</title>
        <authorList>
            <person name="Gilroy R."/>
            <person name="Ravi A."/>
            <person name="Getino M."/>
            <person name="Pursley I."/>
            <person name="Horton D.L."/>
            <person name="Alikhan N.F."/>
            <person name="Baker D."/>
            <person name="Gharbi K."/>
            <person name="Hall N."/>
            <person name="Watson M."/>
            <person name="Adriaenssens E.M."/>
            <person name="Foster-Nyarko E."/>
            <person name="Jarju S."/>
            <person name="Secka A."/>
            <person name="Antonio M."/>
            <person name="Oren A."/>
            <person name="Chaudhuri R.R."/>
            <person name="La Ragione R."/>
            <person name="Hildebrand F."/>
            <person name="Pallen M.J."/>
        </authorList>
    </citation>
    <scope>NUCLEOTIDE SEQUENCE</scope>
    <source>
        <strain evidence="2">ChiHile30-977</strain>
    </source>
</reference>
<name>A0A9D0YVM1_9FIRM</name>
<sequence length="704" mass="76561">MPDQIRVSNGRLSIGLSRRTGAWVELVCEATGENLVKNRRDAAMTPLQVFLGHRAEPVGPSEADAPAWDMDTDGLTLTCRYSCLYAGGERLPVSAQVTYALDARLPRVTVRARVEAARGVSLSSVRFPCLAGVWLGADGRDNVLITPFQGGERIENPSQTLAATPPRIAWQWQDYHMRYALGGPCGEPDGKGRWIRSAAVSGGCSALFCDIYGARGGMYFACDDEACGVRSLLVGTRGPDCPGVLFAFDHPARGEVWESPPCTVALHDGDWRDAVDAWRGARQDAPQSPGWFQKSAGLVAHYDFQYQSGEVVHRFAELPGLYDLARAQGLTHIMLAGWHEDGFDRGFPRYRPNALLGGEDALREAVGAVRRAGGHVTFYVNARLCNTAYPAFSQLREAAAERDGAGRPLEERYGSQGLTFACMCPQAKAWRDVIVDAARYLTGRIGAGGLYLDQLAAAPPALCHGGHGDFDGWNRGCRQLLREVRQAVGPDVAILVQGVAESVGGLCDGMLTGSLSSLDAGGFPAFYRYLHPEQTLLEMMNPRKFSAMRPEPVARRSSEIMDRAFLLGAQAWVYDLEGDNTFRLDPPQHERLRRMLALRRAWLSAYGQGRYRDAAGVSAPGLRAARYELAGGEALIAFVNGTGAPAWARVEYPFAARAFVRTDSAPEQAVEMACTRRAGALWLEIPGDTLSLVHILREGSGEGR</sequence>
<dbReference type="Proteomes" id="UP000886819">
    <property type="component" value="Unassembled WGS sequence"/>
</dbReference>
<feature type="domain" description="DUF6259" evidence="1">
    <location>
        <begin position="264"/>
        <end position="502"/>
    </location>
</feature>
<organism evidence="2 3">
    <name type="scientific">Candidatus Avichristensenella intestinipullorum</name>
    <dbReference type="NCBI Taxonomy" id="2840693"/>
    <lineage>
        <taxon>Bacteria</taxon>
        <taxon>Bacillati</taxon>
        <taxon>Bacillota</taxon>
        <taxon>Clostridia</taxon>
        <taxon>Candidatus Avichristensenella</taxon>
    </lineage>
</organism>
<dbReference type="AlphaFoldDB" id="A0A9D0YVM1"/>
<dbReference type="SUPFAM" id="SSF51445">
    <property type="entry name" value="(Trans)glycosidases"/>
    <property type="match status" value="1"/>
</dbReference>
<dbReference type="Pfam" id="PF19773">
    <property type="entry name" value="DUF6259"/>
    <property type="match status" value="1"/>
</dbReference>
<dbReference type="Gene3D" id="3.20.20.80">
    <property type="entry name" value="Glycosidases"/>
    <property type="match status" value="1"/>
</dbReference>
<evidence type="ECO:0000313" key="3">
    <source>
        <dbReference type="Proteomes" id="UP000886819"/>
    </source>
</evidence>
<reference evidence="2" key="1">
    <citation type="submission" date="2020-10" db="EMBL/GenBank/DDBJ databases">
        <authorList>
            <person name="Gilroy R."/>
        </authorList>
    </citation>
    <scope>NUCLEOTIDE SEQUENCE</scope>
    <source>
        <strain evidence="2">ChiHile30-977</strain>
    </source>
</reference>